<dbReference type="Proteomes" id="UP000450917">
    <property type="component" value="Unassembled WGS sequence"/>
</dbReference>
<evidence type="ECO:0000313" key="3">
    <source>
        <dbReference type="EMBL" id="MUG69307.1"/>
    </source>
</evidence>
<dbReference type="InterPro" id="IPR004380">
    <property type="entry name" value="Asp_race"/>
</dbReference>
<dbReference type="InterPro" id="IPR001920">
    <property type="entry name" value="Asp/Glu_race"/>
</dbReference>
<reference evidence="3 4" key="1">
    <citation type="submission" date="2019-11" db="EMBL/GenBank/DDBJ databases">
        <title>Draft genome sequences of five Paenibacillus species of dairy origin.</title>
        <authorList>
            <person name="Olajide A.M."/>
            <person name="Chen S."/>
            <person name="Lapointe G."/>
        </authorList>
    </citation>
    <scope>NUCLEOTIDE SEQUENCE [LARGE SCALE GENOMIC DNA]</scope>
    <source>
        <strain evidence="3 4">2CS3</strain>
    </source>
</reference>
<protein>
    <submittedName>
        <fullName evidence="3">Amino acid racemase</fullName>
        <ecNumber evidence="3">5.1.1.-</ecNumber>
    </submittedName>
</protein>
<gene>
    <name evidence="3" type="ORF">GNP93_01325</name>
</gene>
<dbReference type="SUPFAM" id="SSF53681">
    <property type="entry name" value="Aspartate/glutamate racemase"/>
    <property type="match status" value="2"/>
</dbReference>
<dbReference type="GO" id="GO:0047661">
    <property type="term" value="F:amino-acid racemase activity"/>
    <property type="evidence" value="ECO:0007669"/>
    <property type="project" value="InterPro"/>
</dbReference>
<dbReference type="InterPro" id="IPR018187">
    <property type="entry name" value="Asp/Glu_racemase_AS_1"/>
</dbReference>
<evidence type="ECO:0000313" key="4">
    <source>
        <dbReference type="Proteomes" id="UP000450917"/>
    </source>
</evidence>
<dbReference type="PANTHER" id="PTHR21198">
    <property type="entry name" value="GLUTAMATE RACEMASE"/>
    <property type="match status" value="1"/>
</dbReference>
<keyword evidence="4" id="KW-1185">Reference proteome</keyword>
<name>A0A7X3CQL7_9BACL</name>
<keyword evidence="2 3" id="KW-0413">Isomerase</keyword>
<sequence length="231" mass="25964">MKTIGLIGGLSAESTIEYYRLMNSMVKERRGKYAQAKIILYSVDREEILRLKDDGNWDEIAVHLSDKAKILERAGCDVVILCSNTMHKVADRIEESITIPFLHILDETAKCIVSSGISRVGFIGTSVTMNDSFYLNRLEDHYGLQLIVPQDVEREKINHIIYNELCIGQIKDSSREFYKEVIGNLITNGAEGIILGCTEITLLIKQEDSPVPIFDTTFIHAKAVIEIALNS</sequence>
<accession>A0A7X3CQL7</accession>
<dbReference type="Pfam" id="PF01177">
    <property type="entry name" value="Asp_Glu_race"/>
    <property type="match status" value="1"/>
</dbReference>
<organism evidence="3 4">
    <name type="scientific">Paenibacillus validus</name>
    <dbReference type="NCBI Taxonomy" id="44253"/>
    <lineage>
        <taxon>Bacteria</taxon>
        <taxon>Bacillati</taxon>
        <taxon>Bacillota</taxon>
        <taxon>Bacilli</taxon>
        <taxon>Bacillales</taxon>
        <taxon>Paenibacillaceae</taxon>
        <taxon>Paenibacillus</taxon>
    </lineage>
</organism>
<dbReference type="Gene3D" id="3.40.50.1860">
    <property type="match status" value="2"/>
</dbReference>
<proteinExistence type="inferred from homology"/>
<dbReference type="NCBIfam" id="TIGR00035">
    <property type="entry name" value="asp_race"/>
    <property type="match status" value="1"/>
</dbReference>
<comment type="similarity">
    <text evidence="1">Belongs to the aspartate/glutamate racemases family.</text>
</comment>
<dbReference type="PANTHER" id="PTHR21198:SF7">
    <property type="entry name" value="ASPARTATE-GLUTAMATE RACEMASE FAMILY"/>
    <property type="match status" value="1"/>
</dbReference>
<dbReference type="RefSeq" id="WP_155613934.1">
    <property type="nucleotide sequence ID" value="NZ_WNZX01000001.1"/>
</dbReference>
<dbReference type="AlphaFoldDB" id="A0A7X3CQL7"/>
<dbReference type="InterPro" id="IPR015942">
    <property type="entry name" value="Asp/Glu/hydantoin_racemase"/>
</dbReference>
<evidence type="ECO:0000256" key="1">
    <source>
        <dbReference type="ARBA" id="ARBA00007847"/>
    </source>
</evidence>
<dbReference type="EMBL" id="WNZX01000001">
    <property type="protein sequence ID" value="MUG69307.1"/>
    <property type="molecule type" value="Genomic_DNA"/>
</dbReference>
<evidence type="ECO:0000256" key="2">
    <source>
        <dbReference type="ARBA" id="ARBA00023235"/>
    </source>
</evidence>
<comment type="caution">
    <text evidence="3">The sequence shown here is derived from an EMBL/GenBank/DDBJ whole genome shotgun (WGS) entry which is preliminary data.</text>
</comment>
<dbReference type="EC" id="5.1.1.-" evidence="3"/>
<dbReference type="PROSITE" id="PS00923">
    <property type="entry name" value="ASP_GLU_RACEMASE_1"/>
    <property type="match status" value="1"/>
</dbReference>